<keyword evidence="2" id="KW-0344">Guanine-nucleotide releasing factor</keyword>
<reference evidence="5" key="1">
    <citation type="submission" date="2021-04" db="EMBL/GenBank/DDBJ databases">
        <authorList>
            <consortium name="Molecular Ecology Group"/>
        </authorList>
    </citation>
    <scope>NUCLEOTIDE SEQUENCE</scope>
</reference>
<dbReference type="GO" id="GO:0005829">
    <property type="term" value="C:cytosol"/>
    <property type="evidence" value="ECO:0007669"/>
    <property type="project" value="TreeGrafter"/>
</dbReference>
<dbReference type="InterPro" id="IPR007515">
    <property type="entry name" value="Mss4"/>
</dbReference>
<dbReference type="GO" id="GO:0006892">
    <property type="term" value="P:post-Golgi vesicle-mediated transport"/>
    <property type="evidence" value="ECO:0007669"/>
    <property type="project" value="TreeGrafter"/>
</dbReference>
<comment type="caution">
    <text evidence="5">The sequence shown here is derived from an EMBL/GenBank/DDBJ whole genome shotgun (WGS) entry which is preliminary data.</text>
</comment>
<protein>
    <recommendedName>
        <fullName evidence="7">Guanine nucleotide exchange factor MSS4</fullName>
    </recommendedName>
</protein>
<keyword evidence="1" id="KW-0813">Transport</keyword>
<feature type="compositionally biased region" description="Basic and acidic residues" evidence="4">
    <location>
        <begin position="1"/>
        <end position="13"/>
    </location>
</feature>
<dbReference type="GO" id="GO:0015031">
    <property type="term" value="P:protein transport"/>
    <property type="evidence" value="ECO:0007669"/>
    <property type="project" value="UniProtKB-KW"/>
</dbReference>
<dbReference type="PANTHER" id="PTHR13276">
    <property type="entry name" value="GUANINE NUCLEOTIDE EXCHANGE FACTOR MSS4"/>
    <property type="match status" value="1"/>
</dbReference>
<keyword evidence="3" id="KW-0653">Protein transport</keyword>
<dbReference type="EMBL" id="CAJHNH020001243">
    <property type="protein sequence ID" value="CAG5122218.1"/>
    <property type="molecule type" value="Genomic_DNA"/>
</dbReference>
<dbReference type="GO" id="GO:0007264">
    <property type="term" value="P:small GTPase-mediated signal transduction"/>
    <property type="evidence" value="ECO:0007669"/>
    <property type="project" value="InterPro"/>
</dbReference>
<evidence type="ECO:0000256" key="4">
    <source>
        <dbReference type="SAM" id="MobiDB-lite"/>
    </source>
</evidence>
<dbReference type="Proteomes" id="UP000678393">
    <property type="component" value="Unassembled WGS sequence"/>
</dbReference>
<name>A0A8S3Z1K2_9EUPU</name>
<evidence type="ECO:0000313" key="5">
    <source>
        <dbReference type="EMBL" id="CAG5122218.1"/>
    </source>
</evidence>
<sequence>MAESERTDLKSPDPDNQQTASTKLGGISDGDGKNKTSIYCQRCPSLVLSPHQATLVKKEFFLPNMYQKSERAPVEGVTLIDYWRVSDMLTFDNVGFSKTVDDIKYLICADCEVGPIGWHSVHDKKAYYIAVDRVKHGR</sequence>
<evidence type="ECO:0000256" key="2">
    <source>
        <dbReference type="ARBA" id="ARBA00022658"/>
    </source>
</evidence>
<evidence type="ECO:0000256" key="1">
    <source>
        <dbReference type="ARBA" id="ARBA00022448"/>
    </source>
</evidence>
<evidence type="ECO:0008006" key="7">
    <source>
        <dbReference type="Google" id="ProtNLM"/>
    </source>
</evidence>
<gene>
    <name evidence="5" type="ORF">CUNI_LOCUS7776</name>
</gene>
<accession>A0A8S3Z1K2</accession>
<dbReference type="PROSITE" id="PS51796">
    <property type="entry name" value="MSS4"/>
    <property type="match status" value="1"/>
</dbReference>
<evidence type="ECO:0000256" key="3">
    <source>
        <dbReference type="ARBA" id="ARBA00022927"/>
    </source>
</evidence>
<dbReference type="GO" id="GO:0016020">
    <property type="term" value="C:membrane"/>
    <property type="evidence" value="ECO:0007669"/>
    <property type="project" value="TreeGrafter"/>
</dbReference>
<feature type="region of interest" description="Disordered" evidence="4">
    <location>
        <begin position="1"/>
        <end position="32"/>
    </location>
</feature>
<dbReference type="GO" id="GO:0008270">
    <property type="term" value="F:zinc ion binding"/>
    <property type="evidence" value="ECO:0007669"/>
    <property type="project" value="TreeGrafter"/>
</dbReference>
<dbReference type="FunFam" id="2.170.150.10:FF:000005">
    <property type="entry name" value="Guanine nucleotide exchange factor MSS4"/>
    <property type="match status" value="1"/>
</dbReference>
<dbReference type="AlphaFoldDB" id="A0A8S3Z1K2"/>
<dbReference type="InterPro" id="IPR011323">
    <property type="entry name" value="Mss4/transl-control_tumour"/>
</dbReference>
<keyword evidence="6" id="KW-1185">Reference proteome</keyword>
<dbReference type="OrthoDB" id="30840at2759"/>
<proteinExistence type="predicted"/>
<dbReference type="Pfam" id="PF04421">
    <property type="entry name" value="Mss4"/>
    <property type="match status" value="1"/>
</dbReference>
<dbReference type="PANTHER" id="PTHR13276:SF0">
    <property type="entry name" value="GUANINE NUCLEOTIDE EXCHANGE FACTOR MSS4"/>
    <property type="match status" value="1"/>
</dbReference>
<organism evidence="5 6">
    <name type="scientific">Candidula unifasciata</name>
    <dbReference type="NCBI Taxonomy" id="100452"/>
    <lineage>
        <taxon>Eukaryota</taxon>
        <taxon>Metazoa</taxon>
        <taxon>Spiralia</taxon>
        <taxon>Lophotrochozoa</taxon>
        <taxon>Mollusca</taxon>
        <taxon>Gastropoda</taxon>
        <taxon>Heterobranchia</taxon>
        <taxon>Euthyneura</taxon>
        <taxon>Panpulmonata</taxon>
        <taxon>Eupulmonata</taxon>
        <taxon>Stylommatophora</taxon>
        <taxon>Helicina</taxon>
        <taxon>Helicoidea</taxon>
        <taxon>Geomitridae</taxon>
        <taxon>Candidula</taxon>
    </lineage>
</organism>
<dbReference type="GO" id="GO:0005085">
    <property type="term" value="F:guanyl-nucleotide exchange factor activity"/>
    <property type="evidence" value="ECO:0007669"/>
    <property type="project" value="UniProtKB-KW"/>
</dbReference>
<evidence type="ECO:0000313" key="6">
    <source>
        <dbReference type="Proteomes" id="UP000678393"/>
    </source>
</evidence>
<dbReference type="Gene3D" id="2.170.150.10">
    <property type="entry name" value="Metal Binding Protein, Guanine Nucleotide Exchange Factor, Chain A"/>
    <property type="match status" value="1"/>
</dbReference>
<dbReference type="SUPFAM" id="SSF51316">
    <property type="entry name" value="Mss4-like"/>
    <property type="match status" value="1"/>
</dbReference>
<dbReference type="InterPro" id="IPR011057">
    <property type="entry name" value="Mss4-like_sf"/>
</dbReference>